<evidence type="ECO:0000313" key="2">
    <source>
        <dbReference type="Proteomes" id="UP000663281"/>
    </source>
</evidence>
<dbReference type="SUPFAM" id="SSF48452">
    <property type="entry name" value="TPR-like"/>
    <property type="match status" value="1"/>
</dbReference>
<gene>
    <name evidence="1" type="ORF">JYB88_02880</name>
</gene>
<proteinExistence type="predicted"/>
<dbReference type="EMBL" id="CP071504">
    <property type="protein sequence ID" value="QSX30623.1"/>
    <property type="molecule type" value="Genomic_DNA"/>
</dbReference>
<sequence length="185" mass="20896">MSTSLPPQAEAVLHFWFVEISPKQWWAKDPGFDDLIRSRFGALLESAVRGELFSWRASAEGRLAEVLVLDQFSRNIHRDTPAAFAADPIALVLAQEAVAQGADRQLPADWLAFLYMPYMHSESALIHEIALKLFDQDATRGNLDFERRHKAIIDRFGRYPHRNAILGRSSTEEELAFLAQPGSSF</sequence>
<name>A0A974XNT0_9GAMM</name>
<dbReference type="InterPro" id="IPR011990">
    <property type="entry name" value="TPR-like_helical_dom_sf"/>
</dbReference>
<dbReference type="Pfam" id="PF06041">
    <property type="entry name" value="DUF924"/>
    <property type="match status" value="1"/>
</dbReference>
<dbReference type="KEGG" id="scyp:JYB88_02880"/>
<dbReference type="InterPro" id="IPR010323">
    <property type="entry name" value="DUF924"/>
</dbReference>
<dbReference type="Gene3D" id="1.20.58.320">
    <property type="entry name" value="TPR-like"/>
    <property type="match status" value="1"/>
</dbReference>
<protein>
    <submittedName>
        <fullName evidence="1">DUF924 domain-containing protein</fullName>
    </submittedName>
</protein>
<keyword evidence="2" id="KW-1185">Reference proteome</keyword>
<evidence type="ECO:0000313" key="1">
    <source>
        <dbReference type="EMBL" id="QSX30623.1"/>
    </source>
</evidence>
<dbReference type="RefSeq" id="WP_207325433.1">
    <property type="nucleotide sequence ID" value="NZ_CP071504.1"/>
</dbReference>
<organism evidence="1 2">
    <name type="scientific">Shewanella cyperi</name>
    <dbReference type="NCBI Taxonomy" id="2814292"/>
    <lineage>
        <taxon>Bacteria</taxon>
        <taxon>Pseudomonadati</taxon>
        <taxon>Pseudomonadota</taxon>
        <taxon>Gammaproteobacteria</taxon>
        <taxon>Alteromonadales</taxon>
        <taxon>Shewanellaceae</taxon>
        <taxon>Shewanella</taxon>
    </lineage>
</organism>
<dbReference type="Proteomes" id="UP000663281">
    <property type="component" value="Chromosome"/>
</dbReference>
<reference evidence="1 2" key="1">
    <citation type="submission" date="2021-03" db="EMBL/GenBank/DDBJ databases">
        <title>Novel species identification of genus Shewanella.</title>
        <authorList>
            <person name="Liu G."/>
            <person name="Zhang Q."/>
        </authorList>
    </citation>
    <scope>NUCLEOTIDE SEQUENCE [LARGE SCALE GENOMIC DNA]</scope>
    <source>
        <strain evidence="1 2">FJAT-53726</strain>
    </source>
</reference>
<dbReference type="AlphaFoldDB" id="A0A974XNT0"/>
<dbReference type="Gene3D" id="1.25.40.10">
    <property type="entry name" value="Tetratricopeptide repeat domain"/>
    <property type="match status" value="1"/>
</dbReference>
<accession>A0A974XNT0</accession>